<dbReference type="Gramene" id="rna44771">
    <property type="protein sequence ID" value="RHN38803.1"/>
    <property type="gene ID" value="gene44771"/>
</dbReference>
<dbReference type="AlphaFoldDB" id="A0A396GDB9"/>
<gene>
    <name evidence="1" type="ORF">MtrunA17_Chr8g0337111</name>
</gene>
<evidence type="ECO:0000313" key="2">
    <source>
        <dbReference type="Proteomes" id="UP000265566"/>
    </source>
</evidence>
<accession>A0A396GDB9</accession>
<organism evidence="1 2">
    <name type="scientific">Medicago truncatula</name>
    <name type="common">Barrel medic</name>
    <name type="synonym">Medicago tribuloides</name>
    <dbReference type="NCBI Taxonomy" id="3880"/>
    <lineage>
        <taxon>Eukaryota</taxon>
        <taxon>Viridiplantae</taxon>
        <taxon>Streptophyta</taxon>
        <taxon>Embryophyta</taxon>
        <taxon>Tracheophyta</taxon>
        <taxon>Spermatophyta</taxon>
        <taxon>Magnoliopsida</taxon>
        <taxon>eudicotyledons</taxon>
        <taxon>Gunneridae</taxon>
        <taxon>Pentapetalae</taxon>
        <taxon>rosids</taxon>
        <taxon>fabids</taxon>
        <taxon>Fabales</taxon>
        <taxon>Fabaceae</taxon>
        <taxon>Papilionoideae</taxon>
        <taxon>50 kb inversion clade</taxon>
        <taxon>NPAAA clade</taxon>
        <taxon>Hologalegina</taxon>
        <taxon>IRL clade</taxon>
        <taxon>Trifolieae</taxon>
        <taxon>Medicago</taxon>
    </lineage>
</organism>
<proteinExistence type="predicted"/>
<evidence type="ECO:0000313" key="1">
    <source>
        <dbReference type="EMBL" id="RHN38803.1"/>
    </source>
</evidence>
<protein>
    <submittedName>
        <fullName evidence="1">Uncharacterized protein</fullName>
    </submittedName>
</protein>
<dbReference type="Proteomes" id="UP000265566">
    <property type="component" value="Chromosome 8"/>
</dbReference>
<comment type="caution">
    <text evidence="1">The sequence shown here is derived from an EMBL/GenBank/DDBJ whole genome shotgun (WGS) entry which is preliminary data.</text>
</comment>
<dbReference type="EMBL" id="PSQE01000008">
    <property type="protein sequence ID" value="RHN38803.1"/>
    <property type="molecule type" value="Genomic_DNA"/>
</dbReference>
<sequence>MGVYHYLIWWYNATQDDVPKCVNKRVTFNPCVSMQVSSLV</sequence>
<name>A0A396GDB9_MEDTR</name>
<reference evidence="2" key="1">
    <citation type="journal article" date="2018" name="Nat. Plants">
        <title>Whole-genome landscape of Medicago truncatula symbiotic genes.</title>
        <authorList>
            <person name="Pecrix Y."/>
            <person name="Staton S.E."/>
            <person name="Sallet E."/>
            <person name="Lelandais-Briere C."/>
            <person name="Moreau S."/>
            <person name="Carrere S."/>
            <person name="Blein T."/>
            <person name="Jardinaud M.F."/>
            <person name="Latrasse D."/>
            <person name="Zouine M."/>
            <person name="Zahm M."/>
            <person name="Kreplak J."/>
            <person name="Mayjonade B."/>
            <person name="Satge C."/>
            <person name="Perez M."/>
            <person name="Cauet S."/>
            <person name="Marande W."/>
            <person name="Chantry-Darmon C."/>
            <person name="Lopez-Roques C."/>
            <person name="Bouchez O."/>
            <person name="Berard A."/>
            <person name="Debelle F."/>
            <person name="Munos S."/>
            <person name="Bendahmane A."/>
            <person name="Berges H."/>
            <person name="Niebel A."/>
            <person name="Buitink J."/>
            <person name="Frugier F."/>
            <person name="Benhamed M."/>
            <person name="Crespi M."/>
            <person name="Gouzy J."/>
            <person name="Gamas P."/>
        </authorList>
    </citation>
    <scope>NUCLEOTIDE SEQUENCE [LARGE SCALE GENOMIC DNA]</scope>
    <source>
        <strain evidence="2">cv. Jemalong A17</strain>
    </source>
</reference>